<gene>
    <name evidence="1" type="ORF">J3R73_001086</name>
</gene>
<keyword evidence="2" id="KW-1185">Reference proteome</keyword>
<name>A0ABU0F9K9_9HYPH</name>
<evidence type="ECO:0000313" key="1">
    <source>
        <dbReference type="EMBL" id="MDQ0391294.1"/>
    </source>
</evidence>
<organism evidence="1 2">
    <name type="scientific">Labrys monachus</name>
    <dbReference type="NCBI Taxonomy" id="217067"/>
    <lineage>
        <taxon>Bacteria</taxon>
        <taxon>Pseudomonadati</taxon>
        <taxon>Pseudomonadota</taxon>
        <taxon>Alphaproteobacteria</taxon>
        <taxon>Hyphomicrobiales</taxon>
        <taxon>Xanthobacteraceae</taxon>
        <taxon>Labrys</taxon>
    </lineage>
</organism>
<evidence type="ECO:0000313" key="2">
    <source>
        <dbReference type="Proteomes" id="UP001237448"/>
    </source>
</evidence>
<dbReference type="Proteomes" id="UP001237448">
    <property type="component" value="Unassembled WGS sequence"/>
</dbReference>
<reference evidence="1 2" key="1">
    <citation type="submission" date="2023-07" db="EMBL/GenBank/DDBJ databases">
        <title>Genomic Encyclopedia of Type Strains, Phase IV (KMG-IV): sequencing the most valuable type-strain genomes for metagenomic binning, comparative biology and taxonomic classification.</title>
        <authorList>
            <person name="Goeker M."/>
        </authorList>
    </citation>
    <scope>NUCLEOTIDE SEQUENCE [LARGE SCALE GENOMIC DNA]</scope>
    <source>
        <strain evidence="1 2">DSM 5896</strain>
    </source>
</reference>
<dbReference type="EMBL" id="JAUSVK010000001">
    <property type="protein sequence ID" value="MDQ0391294.1"/>
    <property type="molecule type" value="Genomic_DNA"/>
</dbReference>
<comment type="caution">
    <text evidence="1">The sequence shown here is derived from an EMBL/GenBank/DDBJ whole genome shotgun (WGS) entry which is preliminary data.</text>
</comment>
<proteinExistence type="predicted"/>
<protein>
    <submittedName>
        <fullName evidence="1">Uncharacterized protein</fullName>
    </submittedName>
</protein>
<accession>A0ABU0F9K9</accession>
<sequence length="135" mass="14320">MSNQSLPQSLLALLDVNHAPIGHDVDQTSQQGSTDDLGLAHALGAAAGWADRFVYSPAATQPIAAIETDVASFASNLQDSIQPSLHHFFDDWINLLAPWTQAGAATFEASVLDKIHDIGFGTASDLHLPKNGHPQ</sequence>
<dbReference type="RefSeq" id="WP_307423368.1">
    <property type="nucleotide sequence ID" value="NZ_JAUSVK010000001.1"/>
</dbReference>